<dbReference type="PATRIC" id="fig|1341181.4.peg.1027"/>
<comment type="caution">
    <text evidence="1">The sequence shown here is derived from an EMBL/GenBank/DDBJ whole genome shotgun (WGS) entry which is preliminary data.</text>
</comment>
<dbReference type="EMBL" id="AVGG01000003">
    <property type="protein sequence ID" value="ESU29003.1"/>
    <property type="molecule type" value="Genomic_DNA"/>
</dbReference>
<name>V6SQN4_9FLAO</name>
<organism evidence="1 2">
    <name type="scientific">Flavobacterium limnosediminis JC2902</name>
    <dbReference type="NCBI Taxonomy" id="1341181"/>
    <lineage>
        <taxon>Bacteria</taxon>
        <taxon>Pseudomonadati</taxon>
        <taxon>Bacteroidota</taxon>
        <taxon>Flavobacteriia</taxon>
        <taxon>Flavobacteriales</taxon>
        <taxon>Flavobacteriaceae</taxon>
        <taxon>Flavobacterium</taxon>
    </lineage>
</organism>
<dbReference type="Proteomes" id="UP000018004">
    <property type="component" value="Unassembled WGS sequence"/>
</dbReference>
<protein>
    <submittedName>
        <fullName evidence="1">Uncharacterized protein</fullName>
    </submittedName>
</protein>
<gene>
    <name evidence="1" type="ORF">FLJC2902T_10360</name>
</gene>
<evidence type="ECO:0000313" key="2">
    <source>
        <dbReference type="Proteomes" id="UP000018004"/>
    </source>
</evidence>
<reference evidence="1 2" key="1">
    <citation type="submission" date="2013-08" db="EMBL/GenBank/DDBJ databases">
        <title>Flavobacterium limnosediminis JC2902 genome sequencing.</title>
        <authorList>
            <person name="Lee K."/>
            <person name="Yi H."/>
            <person name="Park S."/>
            <person name="Chun J."/>
        </authorList>
    </citation>
    <scope>NUCLEOTIDE SEQUENCE [LARGE SCALE GENOMIC DNA]</scope>
    <source>
        <strain evidence="1 2">JC2902</strain>
    </source>
</reference>
<sequence>MEICEFENLKMFPKIQYQYFNSPDCSGNPFPFLSKEKIATESGNKDYQ</sequence>
<proteinExistence type="predicted"/>
<accession>V6SQN4</accession>
<keyword evidence="2" id="KW-1185">Reference proteome</keyword>
<evidence type="ECO:0000313" key="1">
    <source>
        <dbReference type="EMBL" id="ESU29003.1"/>
    </source>
</evidence>
<dbReference type="AlphaFoldDB" id="V6SQN4"/>